<name>A0ACC1KSF6_9FUNG</name>
<dbReference type="Proteomes" id="UP001140087">
    <property type="component" value="Unassembled WGS sequence"/>
</dbReference>
<protein>
    <submittedName>
        <fullName evidence="1">Uncharacterized protein</fullName>
    </submittedName>
</protein>
<dbReference type="EMBL" id="JANBUN010002531">
    <property type="protein sequence ID" value="KAJ2794379.1"/>
    <property type="molecule type" value="Genomic_DNA"/>
</dbReference>
<evidence type="ECO:0000313" key="1">
    <source>
        <dbReference type="EMBL" id="KAJ2794379.1"/>
    </source>
</evidence>
<gene>
    <name evidence="1" type="ORF">H4R21_005521</name>
</gene>
<feature type="non-terminal residue" evidence="1">
    <location>
        <position position="1"/>
    </location>
</feature>
<accession>A0ACC1KSF6</accession>
<organism evidence="1 2">
    <name type="scientific">Coemansia helicoidea</name>
    <dbReference type="NCBI Taxonomy" id="1286919"/>
    <lineage>
        <taxon>Eukaryota</taxon>
        <taxon>Fungi</taxon>
        <taxon>Fungi incertae sedis</taxon>
        <taxon>Zoopagomycota</taxon>
        <taxon>Kickxellomycotina</taxon>
        <taxon>Kickxellomycetes</taxon>
        <taxon>Kickxellales</taxon>
        <taxon>Kickxellaceae</taxon>
        <taxon>Coemansia</taxon>
    </lineage>
</organism>
<keyword evidence="2" id="KW-1185">Reference proteome</keyword>
<proteinExistence type="predicted"/>
<sequence length="182" mass="19757">PDPRYWEHVARAKRIRQAVGEMKQSLAQKLPGSEEAQQLGRELRARERRLMRLVDHYVLDYNDVVTADGGVTEAALKTGGSLAMGTITPPVSPEMPPSRPLPPLPPPAQRRPAVAPYATGLDSQGCINSHKRHEQYVRSAATGDAGAADGRDRPAPRPWWPGLFAARGVRAVVPPALVPLAE</sequence>
<comment type="caution">
    <text evidence="1">The sequence shown here is derived from an EMBL/GenBank/DDBJ whole genome shotgun (WGS) entry which is preliminary data.</text>
</comment>
<reference evidence="1" key="1">
    <citation type="submission" date="2022-07" db="EMBL/GenBank/DDBJ databases">
        <title>Phylogenomic reconstructions and comparative analyses of Kickxellomycotina fungi.</title>
        <authorList>
            <person name="Reynolds N.K."/>
            <person name="Stajich J.E."/>
            <person name="Barry K."/>
            <person name="Grigoriev I.V."/>
            <person name="Crous P."/>
            <person name="Smith M.E."/>
        </authorList>
    </citation>
    <scope>NUCLEOTIDE SEQUENCE</scope>
    <source>
        <strain evidence="1">BCRC 34780</strain>
    </source>
</reference>
<evidence type="ECO:0000313" key="2">
    <source>
        <dbReference type="Proteomes" id="UP001140087"/>
    </source>
</evidence>